<feature type="transmembrane region" description="Helical" evidence="1">
    <location>
        <begin position="27"/>
        <end position="47"/>
    </location>
</feature>
<dbReference type="KEGG" id="mri:Mal4_15480"/>
<evidence type="ECO:0000313" key="2">
    <source>
        <dbReference type="EMBL" id="QDU37238.1"/>
    </source>
</evidence>
<dbReference type="EMBL" id="CP036275">
    <property type="protein sequence ID" value="QDU37238.1"/>
    <property type="molecule type" value="Genomic_DNA"/>
</dbReference>
<keyword evidence="3" id="KW-1185">Reference proteome</keyword>
<evidence type="ECO:0000313" key="3">
    <source>
        <dbReference type="Proteomes" id="UP000320496"/>
    </source>
</evidence>
<dbReference type="Proteomes" id="UP000320496">
    <property type="component" value="Chromosome"/>
</dbReference>
<protein>
    <submittedName>
        <fullName evidence="2">Uncharacterized protein</fullName>
    </submittedName>
</protein>
<gene>
    <name evidence="2" type="ORF">Mal4_15480</name>
</gene>
<organism evidence="2 3">
    <name type="scientific">Maioricimonas rarisocia</name>
    <dbReference type="NCBI Taxonomy" id="2528026"/>
    <lineage>
        <taxon>Bacteria</taxon>
        <taxon>Pseudomonadati</taxon>
        <taxon>Planctomycetota</taxon>
        <taxon>Planctomycetia</taxon>
        <taxon>Planctomycetales</taxon>
        <taxon>Planctomycetaceae</taxon>
        <taxon>Maioricimonas</taxon>
    </lineage>
</organism>
<sequence length="80" mass="8681">MRTVSMIVSVVAMAVLAADILGGVHTPLSGPCLLILGAILGHSLWVARQTERQTLVNVMSEFADREMLRQPVILRADKRG</sequence>
<keyword evidence="1" id="KW-0472">Membrane</keyword>
<reference evidence="2 3" key="1">
    <citation type="submission" date="2019-02" db="EMBL/GenBank/DDBJ databases">
        <title>Deep-cultivation of Planctomycetes and their phenomic and genomic characterization uncovers novel biology.</title>
        <authorList>
            <person name="Wiegand S."/>
            <person name="Jogler M."/>
            <person name="Boedeker C."/>
            <person name="Pinto D."/>
            <person name="Vollmers J."/>
            <person name="Rivas-Marin E."/>
            <person name="Kohn T."/>
            <person name="Peeters S.H."/>
            <person name="Heuer A."/>
            <person name="Rast P."/>
            <person name="Oberbeckmann S."/>
            <person name="Bunk B."/>
            <person name="Jeske O."/>
            <person name="Meyerdierks A."/>
            <person name="Storesund J.E."/>
            <person name="Kallscheuer N."/>
            <person name="Luecker S."/>
            <person name="Lage O.M."/>
            <person name="Pohl T."/>
            <person name="Merkel B.J."/>
            <person name="Hornburger P."/>
            <person name="Mueller R.-W."/>
            <person name="Bruemmer F."/>
            <person name="Labrenz M."/>
            <person name="Spormann A.M."/>
            <person name="Op den Camp H."/>
            <person name="Overmann J."/>
            <person name="Amann R."/>
            <person name="Jetten M.S.M."/>
            <person name="Mascher T."/>
            <person name="Medema M.H."/>
            <person name="Devos D.P."/>
            <person name="Kaster A.-K."/>
            <person name="Ovreas L."/>
            <person name="Rohde M."/>
            <person name="Galperin M.Y."/>
            <person name="Jogler C."/>
        </authorList>
    </citation>
    <scope>NUCLEOTIDE SEQUENCE [LARGE SCALE GENOMIC DNA]</scope>
    <source>
        <strain evidence="2 3">Mal4</strain>
    </source>
</reference>
<keyword evidence="1" id="KW-1133">Transmembrane helix</keyword>
<keyword evidence="1" id="KW-0812">Transmembrane</keyword>
<proteinExistence type="predicted"/>
<name>A0A517Z428_9PLAN</name>
<dbReference type="AlphaFoldDB" id="A0A517Z428"/>
<accession>A0A517Z428</accession>
<evidence type="ECO:0000256" key="1">
    <source>
        <dbReference type="SAM" id="Phobius"/>
    </source>
</evidence>